<organism evidence="1">
    <name type="scientific">Siphoviridae sp. ctgaU3</name>
    <dbReference type="NCBI Taxonomy" id="2825609"/>
    <lineage>
        <taxon>Viruses</taxon>
        <taxon>Duplodnaviria</taxon>
        <taxon>Heunggongvirae</taxon>
        <taxon>Uroviricota</taxon>
        <taxon>Caudoviricetes</taxon>
    </lineage>
</organism>
<dbReference type="EMBL" id="BK016153">
    <property type="protein sequence ID" value="DAF98701.1"/>
    <property type="molecule type" value="Genomic_DNA"/>
</dbReference>
<reference evidence="1" key="1">
    <citation type="journal article" date="2021" name="Proc. Natl. Acad. Sci. U.S.A.">
        <title>A Catalog of Tens of Thousands of Viruses from Human Metagenomes Reveals Hidden Associations with Chronic Diseases.</title>
        <authorList>
            <person name="Tisza M.J."/>
            <person name="Buck C.B."/>
        </authorList>
    </citation>
    <scope>NUCLEOTIDE SEQUENCE</scope>
    <source>
        <strain evidence="1">CtgaU3</strain>
    </source>
</reference>
<accession>A0A8S5UW39</accession>
<evidence type="ECO:0000313" key="1">
    <source>
        <dbReference type="EMBL" id="DAF98701.1"/>
    </source>
</evidence>
<proteinExistence type="predicted"/>
<name>A0A8S5UW39_9CAUD</name>
<sequence length="179" mass="19303">MTDTSAITDVNATDATNGNDRPEKFDLASWVAGFQPTRKACVLYGRTDLLAVIDRLDGEARLPGLSDEEKKRILDEANAALAELRASGVEFVVQTLSVHAQKRLVDDLRAQYGADGENVTHDMECAFIAAHIVEPTGVTGEDVARLYDASPAQVEKLSKTIRAVDIAEPTITAPFSSKS</sequence>
<protein>
    <submittedName>
        <fullName evidence="1">Uncharacterized protein</fullName>
    </submittedName>
</protein>